<dbReference type="InterPro" id="IPR036320">
    <property type="entry name" value="Glycosyl_Trfase_fam3_N_dom_sf"/>
</dbReference>
<feature type="domain" description="Glycosyl transferase family 3 N-terminal" evidence="11">
    <location>
        <begin position="4"/>
        <end position="65"/>
    </location>
</feature>
<comment type="cofactor">
    <cofactor evidence="9">
        <name>Mg(2+)</name>
        <dbReference type="ChEBI" id="CHEBI:18420"/>
    </cofactor>
    <text evidence="9">Binds 2 magnesium ions per monomer.</text>
</comment>
<evidence type="ECO:0000256" key="5">
    <source>
        <dbReference type="ARBA" id="ARBA00022822"/>
    </source>
</evidence>
<feature type="binding site" evidence="9">
    <location>
        <position position="92"/>
    </location>
    <ligand>
        <name>Mg(2+)</name>
        <dbReference type="ChEBI" id="CHEBI:18420"/>
        <label>1</label>
    </ligand>
</feature>
<dbReference type="SUPFAM" id="SSF52418">
    <property type="entry name" value="Nucleoside phosphorylase/phosphoribosyltransferase catalytic domain"/>
    <property type="match status" value="1"/>
</dbReference>
<dbReference type="InterPro" id="IPR000312">
    <property type="entry name" value="Glycosyl_Trfase_fam3"/>
</dbReference>
<dbReference type="HAMAP" id="MF_00211">
    <property type="entry name" value="TrpD"/>
    <property type="match status" value="1"/>
</dbReference>
<dbReference type="GO" id="GO:0005829">
    <property type="term" value="C:cytosol"/>
    <property type="evidence" value="ECO:0007669"/>
    <property type="project" value="TreeGrafter"/>
</dbReference>
<keyword evidence="5 9" id="KW-0822">Tryptophan biosynthesis</keyword>
<dbReference type="InterPro" id="IPR005940">
    <property type="entry name" value="Anthranilate_Pribosyl_Tfrase"/>
</dbReference>
<dbReference type="GO" id="GO:0000287">
    <property type="term" value="F:magnesium ion binding"/>
    <property type="evidence" value="ECO:0007669"/>
    <property type="project" value="UniProtKB-UniRule"/>
</dbReference>
<evidence type="ECO:0000256" key="3">
    <source>
        <dbReference type="ARBA" id="ARBA00022676"/>
    </source>
</evidence>
<feature type="binding site" evidence="9">
    <location>
        <position position="88"/>
    </location>
    <ligand>
        <name>5-phospho-alpha-D-ribose 1-diphosphate</name>
        <dbReference type="ChEBI" id="CHEBI:58017"/>
    </ligand>
</feature>
<organism evidence="12 13">
    <name type="scientific">Melghirimyces profundicolus</name>
    <dbReference type="NCBI Taxonomy" id="1242148"/>
    <lineage>
        <taxon>Bacteria</taxon>
        <taxon>Bacillati</taxon>
        <taxon>Bacillota</taxon>
        <taxon>Bacilli</taxon>
        <taxon>Bacillales</taxon>
        <taxon>Thermoactinomycetaceae</taxon>
        <taxon>Melghirimyces</taxon>
    </lineage>
</organism>
<dbReference type="FunFam" id="3.40.1030.10:FF:000002">
    <property type="entry name" value="Anthranilate phosphoribosyltransferase"/>
    <property type="match status" value="1"/>
</dbReference>
<proteinExistence type="inferred from homology"/>
<evidence type="ECO:0000256" key="7">
    <source>
        <dbReference type="ARBA" id="ARBA00052328"/>
    </source>
</evidence>
<comment type="function">
    <text evidence="9">Catalyzes the transfer of the phosphoribosyl group of 5-phosphorylribose-1-pyrophosphate (PRPP) to anthranilate to yield N-(5'-phosphoribosyl)-anthranilate (PRA).</text>
</comment>
<keyword evidence="4 9" id="KW-0808">Transferase</keyword>
<dbReference type="UniPathway" id="UPA00035">
    <property type="reaction ID" value="UER00041"/>
</dbReference>
<name>A0A2T6BUZ9_9BACL</name>
<protein>
    <recommendedName>
        <fullName evidence="9">Anthranilate phosphoribosyltransferase</fullName>
        <ecNumber evidence="9">2.4.2.18</ecNumber>
    </recommendedName>
</protein>
<feature type="domain" description="Glycosyl transferase family 3" evidence="10">
    <location>
        <begin position="73"/>
        <end position="323"/>
    </location>
</feature>
<dbReference type="Pfam" id="PF02885">
    <property type="entry name" value="Glycos_trans_3N"/>
    <property type="match status" value="1"/>
</dbReference>
<feature type="binding site" evidence="9">
    <location>
        <position position="80"/>
    </location>
    <ligand>
        <name>anthranilate</name>
        <dbReference type="ChEBI" id="CHEBI:16567"/>
        <label>1</label>
    </ligand>
</feature>
<evidence type="ECO:0000313" key="13">
    <source>
        <dbReference type="Proteomes" id="UP000244240"/>
    </source>
</evidence>
<dbReference type="Pfam" id="PF00591">
    <property type="entry name" value="Glycos_transf_3"/>
    <property type="match status" value="1"/>
</dbReference>
<feature type="binding site" evidence="9">
    <location>
        <position position="80"/>
    </location>
    <ligand>
        <name>5-phospho-alpha-D-ribose 1-diphosphate</name>
        <dbReference type="ChEBI" id="CHEBI:58017"/>
    </ligand>
</feature>
<evidence type="ECO:0000256" key="8">
    <source>
        <dbReference type="ARBA" id="ARBA00061188"/>
    </source>
</evidence>
<accession>A0A2T6BUZ9</accession>
<reference evidence="12 13" key="1">
    <citation type="submission" date="2018-04" db="EMBL/GenBank/DDBJ databases">
        <title>Genomic Encyclopedia of Archaeal and Bacterial Type Strains, Phase II (KMG-II): from individual species to whole genera.</title>
        <authorList>
            <person name="Goeker M."/>
        </authorList>
    </citation>
    <scope>NUCLEOTIDE SEQUENCE [LARGE SCALE GENOMIC DNA]</scope>
    <source>
        <strain evidence="12 13">DSM 45787</strain>
    </source>
</reference>
<comment type="subunit">
    <text evidence="9">Homodimer.</text>
</comment>
<comment type="caution">
    <text evidence="9">Lacks conserved residue(s) required for the propagation of feature annotation.</text>
</comment>
<feature type="binding site" evidence="9">
    <location>
        <position position="111"/>
    </location>
    <ligand>
        <name>anthranilate</name>
        <dbReference type="ChEBI" id="CHEBI:16567"/>
        <label>1</label>
    </ligand>
</feature>
<dbReference type="NCBIfam" id="TIGR01245">
    <property type="entry name" value="trpD"/>
    <property type="match status" value="1"/>
</dbReference>
<gene>
    <name evidence="9" type="primary">trpD</name>
    <name evidence="12" type="ORF">C8P63_11054</name>
</gene>
<evidence type="ECO:0000256" key="6">
    <source>
        <dbReference type="ARBA" id="ARBA00023141"/>
    </source>
</evidence>
<dbReference type="OrthoDB" id="9806430at2"/>
<keyword evidence="2 9" id="KW-0028">Amino-acid biosynthesis</keyword>
<dbReference type="EC" id="2.4.2.18" evidence="9"/>
<dbReference type="Gene3D" id="3.40.1030.10">
    <property type="entry name" value="Nucleoside phosphorylase/phosphoribosyltransferase catalytic domain"/>
    <property type="match status" value="1"/>
</dbReference>
<comment type="similarity">
    <text evidence="8">In the C-terminal section; belongs to the anthranilate phosphoribosyltransferase family.</text>
</comment>
<evidence type="ECO:0000259" key="11">
    <source>
        <dbReference type="Pfam" id="PF02885"/>
    </source>
</evidence>
<keyword evidence="6 9" id="KW-0057">Aromatic amino acid biosynthesis</keyword>
<evidence type="ECO:0000256" key="1">
    <source>
        <dbReference type="ARBA" id="ARBA00004907"/>
    </source>
</evidence>
<evidence type="ECO:0000313" key="12">
    <source>
        <dbReference type="EMBL" id="PTX59909.1"/>
    </source>
</evidence>
<feature type="binding site" evidence="9">
    <location>
        <position position="226"/>
    </location>
    <ligand>
        <name>Mg(2+)</name>
        <dbReference type="ChEBI" id="CHEBI:18420"/>
        <label>2</label>
    </ligand>
</feature>
<evidence type="ECO:0000259" key="10">
    <source>
        <dbReference type="Pfam" id="PF00591"/>
    </source>
</evidence>
<evidence type="ECO:0000256" key="9">
    <source>
        <dbReference type="HAMAP-Rule" id="MF_00211"/>
    </source>
</evidence>
<dbReference type="AlphaFoldDB" id="A0A2T6BUZ9"/>
<dbReference type="RefSeq" id="WP_108023181.1">
    <property type="nucleotide sequence ID" value="NZ_QBKR01000010.1"/>
</dbReference>
<dbReference type="PANTHER" id="PTHR43285:SF2">
    <property type="entry name" value="ANTHRANILATE PHOSPHORIBOSYLTRANSFERASE"/>
    <property type="match status" value="1"/>
</dbReference>
<dbReference type="PANTHER" id="PTHR43285">
    <property type="entry name" value="ANTHRANILATE PHOSPHORIBOSYLTRANSFERASE"/>
    <property type="match status" value="1"/>
</dbReference>
<dbReference type="GO" id="GO:0004048">
    <property type="term" value="F:anthranilate phosphoribosyltransferase activity"/>
    <property type="evidence" value="ECO:0007669"/>
    <property type="project" value="UniProtKB-UniRule"/>
</dbReference>
<comment type="similarity">
    <text evidence="9">Belongs to the anthranilate phosphoribosyltransferase family.</text>
</comment>
<dbReference type="Proteomes" id="UP000244240">
    <property type="component" value="Unassembled WGS sequence"/>
</dbReference>
<feature type="binding site" evidence="9">
    <location>
        <position position="120"/>
    </location>
    <ligand>
        <name>5-phospho-alpha-D-ribose 1-diphosphate</name>
        <dbReference type="ChEBI" id="CHEBI:58017"/>
    </ligand>
</feature>
<dbReference type="InterPro" id="IPR035902">
    <property type="entry name" value="Nuc_phospho_transferase"/>
</dbReference>
<feature type="binding site" evidence="9">
    <location>
        <position position="225"/>
    </location>
    <ligand>
        <name>Mg(2+)</name>
        <dbReference type="ChEBI" id="CHEBI:18420"/>
        <label>2</label>
    </ligand>
</feature>
<keyword evidence="9" id="KW-0479">Metal-binding</keyword>
<feature type="binding site" evidence="9">
    <location>
        <begin position="108"/>
        <end position="116"/>
    </location>
    <ligand>
        <name>5-phospho-alpha-D-ribose 1-diphosphate</name>
        <dbReference type="ChEBI" id="CHEBI:58017"/>
    </ligand>
</feature>
<evidence type="ECO:0000256" key="4">
    <source>
        <dbReference type="ARBA" id="ARBA00022679"/>
    </source>
</evidence>
<comment type="caution">
    <text evidence="12">The sequence shown here is derived from an EMBL/GenBank/DDBJ whole genome shotgun (WGS) entry which is preliminary data.</text>
</comment>
<sequence length="341" mass="35864">MVQQSIAKLIERKDLSRRESETLMSAMMEGRLSSAQAAAALTALRMKGETVEELAGLASSMRSQALRFPRPLTDAVDTCGTGGDGGKTFNISTAAAIVAAAAGVPVAKHGNRAASGKSGSADVLEALGVGIQLTPEEAERALERTRICFLFAPLFHRAMKNVMPTRKELGFRTCFNLLGPLANPAGVKKQLVGVFDPTLTETLARVLLSLGAERAMVVAGLDGIDEITLTGETQISEVRDGSVRTYRITPEELGLQRVPLKALGGGDPSENAGIIRSVLQGEKGPRRDVVCANAGAVLTIAGHASCLQEGIHLVSEAIDDGRAEAKLKEMARSGKEVSHVS</sequence>
<feature type="binding site" evidence="9">
    <location>
        <position position="166"/>
    </location>
    <ligand>
        <name>anthranilate</name>
        <dbReference type="ChEBI" id="CHEBI:16567"/>
        <label>2</label>
    </ligand>
</feature>
<feature type="binding site" evidence="9">
    <location>
        <begin position="90"/>
        <end position="93"/>
    </location>
    <ligand>
        <name>5-phospho-alpha-D-ribose 1-diphosphate</name>
        <dbReference type="ChEBI" id="CHEBI:58017"/>
    </ligand>
</feature>
<keyword evidence="13" id="KW-1185">Reference proteome</keyword>
<keyword evidence="9" id="KW-0460">Magnesium</keyword>
<comment type="catalytic activity">
    <reaction evidence="7 9">
        <text>N-(5-phospho-beta-D-ribosyl)anthranilate + diphosphate = 5-phospho-alpha-D-ribose 1-diphosphate + anthranilate</text>
        <dbReference type="Rhea" id="RHEA:11768"/>
        <dbReference type="ChEBI" id="CHEBI:16567"/>
        <dbReference type="ChEBI" id="CHEBI:18277"/>
        <dbReference type="ChEBI" id="CHEBI:33019"/>
        <dbReference type="ChEBI" id="CHEBI:58017"/>
        <dbReference type="EC" id="2.4.2.18"/>
    </reaction>
</comment>
<dbReference type="SUPFAM" id="SSF47648">
    <property type="entry name" value="Nucleoside phosphorylase/phosphoribosyltransferase N-terminal domain"/>
    <property type="match status" value="1"/>
</dbReference>
<comment type="pathway">
    <text evidence="1 9">Amino-acid biosynthesis; L-tryptophan biosynthesis; L-tryptophan from chorismate: step 2/5.</text>
</comment>
<dbReference type="GO" id="GO:0000162">
    <property type="term" value="P:L-tryptophan biosynthetic process"/>
    <property type="evidence" value="ECO:0007669"/>
    <property type="project" value="UniProtKB-UniRule"/>
</dbReference>
<dbReference type="EMBL" id="QBKR01000010">
    <property type="protein sequence ID" value="PTX59909.1"/>
    <property type="molecule type" value="Genomic_DNA"/>
</dbReference>
<feature type="binding site" evidence="9">
    <location>
        <begin position="83"/>
        <end position="84"/>
    </location>
    <ligand>
        <name>5-phospho-alpha-D-ribose 1-diphosphate</name>
        <dbReference type="ChEBI" id="CHEBI:58017"/>
    </ligand>
</feature>
<dbReference type="Gene3D" id="1.20.970.10">
    <property type="entry name" value="Transferase, Pyrimidine Nucleoside Phosphorylase, Chain C"/>
    <property type="match status" value="1"/>
</dbReference>
<feature type="binding site" evidence="9">
    <location>
        <position position="226"/>
    </location>
    <ligand>
        <name>Mg(2+)</name>
        <dbReference type="ChEBI" id="CHEBI:18420"/>
        <label>1</label>
    </ligand>
</feature>
<dbReference type="InterPro" id="IPR017459">
    <property type="entry name" value="Glycosyl_Trfase_fam3_N_dom"/>
</dbReference>
<keyword evidence="3 9" id="KW-0328">Glycosyltransferase</keyword>
<evidence type="ECO:0000256" key="2">
    <source>
        <dbReference type="ARBA" id="ARBA00022605"/>
    </source>
</evidence>